<protein>
    <submittedName>
        <fullName evidence="9">CLUMA_CG009585, isoform A</fullName>
    </submittedName>
</protein>
<feature type="domain" description="V-type proton ATPase subunit S1/VOA1 transmembrane" evidence="8">
    <location>
        <begin position="348"/>
        <end position="386"/>
    </location>
</feature>
<evidence type="ECO:0000256" key="1">
    <source>
        <dbReference type="ARBA" id="ARBA00004167"/>
    </source>
</evidence>
<evidence type="ECO:0000256" key="2">
    <source>
        <dbReference type="ARBA" id="ARBA00009037"/>
    </source>
</evidence>
<dbReference type="PANTHER" id="PTHR12471">
    <property type="entry name" value="VACUOLAR ATP SYNTHASE SUBUNIT S1"/>
    <property type="match status" value="1"/>
</dbReference>
<dbReference type="PANTHER" id="PTHR12471:SF7">
    <property type="entry name" value="V-TYPE PROTON ATPASE SUBUNIT S1"/>
    <property type="match status" value="1"/>
</dbReference>
<accession>A0A1J1I9A9</accession>
<evidence type="ECO:0000256" key="4">
    <source>
        <dbReference type="ARBA" id="ARBA00022989"/>
    </source>
</evidence>
<organism evidence="9 10">
    <name type="scientific">Clunio marinus</name>
    <dbReference type="NCBI Taxonomy" id="568069"/>
    <lineage>
        <taxon>Eukaryota</taxon>
        <taxon>Metazoa</taxon>
        <taxon>Ecdysozoa</taxon>
        <taxon>Arthropoda</taxon>
        <taxon>Hexapoda</taxon>
        <taxon>Insecta</taxon>
        <taxon>Pterygota</taxon>
        <taxon>Neoptera</taxon>
        <taxon>Endopterygota</taxon>
        <taxon>Diptera</taxon>
        <taxon>Nematocera</taxon>
        <taxon>Chironomoidea</taxon>
        <taxon>Chironomidae</taxon>
        <taxon>Clunio</taxon>
    </lineage>
</organism>
<evidence type="ECO:0000256" key="3">
    <source>
        <dbReference type="ARBA" id="ARBA00022692"/>
    </source>
</evidence>
<feature type="transmembrane region" description="Helical" evidence="6">
    <location>
        <begin position="353"/>
        <end position="374"/>
    </location>
</feature>
<evidence type="ECO:0000313" key="9">
    <source>
        <dbReference type="EMBL" id="CRK96156.1"/>
    </source>
</evidence>
<comment type="subcellular location">
    <subcellularLocation>
        <location evidence="1">Membrane</location>
        <topology evidence="1">Single-pass membrane protein</topology>
    </subcellularLocation>
</comment>
<reference evidence="9 10" key="1">
    <citation type="submission" date="2015-04" db="EMBL/GenBank/DDBJ databases">
        <authorList>
            <person name="Syromyatnikov M.Y."/>
            <person name="Popov V.N."/>
        </authorList>
    </citation>
    <scope>NUCLEOTIDE SEQUENCE [LARGE SCALE GENOMIC DNA]</scope>
</reference>
<dbReference type="GO" id="GO:0030641">
    <property type="term" value="P:regulation of cellular pH"/>
    <property type="evidence" value="ECO:0007669"/>
    <property type="project" value="TreeGrafter"/>
</dbReference>
<evidence type="ECO:0000313" key="10">
    <source>
        <dbReference type="Proteomes" id="UP000183832"/>
    </source>
</evidence>
<dbReference type="STRING" id="568069.A0A1J1I9A9"/>
<dbReference type="EMBL" id="CVRI01000043">
    <property type="protein sequence ID" value="CRK96156.1"/>
    <property type="molecule type" value="Genomic_DNA"/>
</dbReference>
<proteinExistence type="inferred from homology"/>
<dbReference type="GO" id="GO:0033176">
    <property type="term" value="C:proton-transporting V-type ATPase complex"/>
    <property type="evidence" value="ECO:0007669"/>
    <property type="project" value="TreeGrafter"/>
</dbReference>
<feature type="signal peptide" evidence="7">
    <location>
        <begin position="1"/>
        <end position="19"/>
    </location>
</feature>
<comment type="similarity">
    <text evidence="2">Belongs to the vacuolar ATPase subunit S1 family.</text>
</comment>
<evidence type="ECO:0000256" key="6">
    <source>
        <dbReference type="SAM" id="Phobius"/>
    </source>
</evidence>
<dbReference type="Proteomes" id="UP000183832">
    <property type="component" value="Unassembled WGS sequence"/>
</dbReference>
<dbReference type="OrthoDB" id="19852at2759"/>
<keyword evidence="4 6" id="KW-1133">Transmembrane helix</keyword>
<dbReference type="InterPro" id="IPR008388">
    <property type="entry name" value="Ac45_acc_su"/>
</dbReference>
<dbReference type="Pfam" id="PF20520">
    <property type="entry name" value="Ac45-VOA1_TM"/>
    <property type="match status" value="1"/>
</dbReference>
<sequence length="398" mass="44770">MLKLCLTVILLGCVTQINCENLPVFIWGQKTPSFLPTLSHLNGDEFMTLVKSQTDKETLTVVFVENSLSVEDLSQCKLKTETCFQNLRKIQQKTYLTAVDDPIRALESSFGKQSQKTLSLSNDGDLSEKLETSGNEKILFIYLDDAENNEDFAKHDELMNNLYNLIISKRENVIAIYTARHPSFSYSTPLIRKARDTAETSATLLKPAAKQLEQAQHVISTNPHFLIAMSEITVGTTPVDPTLLVLTQNATAELMEVSLVYDTHNFGMSIKLSGGTWYVSQFTYNGNRFHESYPVTASSSRSFGCIELPMSDFNTIITFHNIQMQPLFNPVGDEKIEHFADRANECIGFFSPAIWGALFVVIIFVFILSMGITMMMDIRTMDRFDDPKGKTITINSQE</sequence>
<dbReference type="GO" id="GO:0001671">
    <property type="term" value="F:ATPase activator activity"/>
    <property type="evidence" value="ECO:0007669"/>
    <property type="project" value="TreeGrafter"/>
</dbReference>
<dbReference type="AlphaFoldDB" id="A0A1J1I9A9"/>
<keyword evidence="3 6" id="KW-0812">Transmembrane</keyword>
<gene>
    <name evidence="9" type="ORF">CLUMA_CG009585</name>
</gene>
<evidence type="ECO:0000259" key="8">
    <source>
        <dbReference type="Pfam" id="PF20520"/>
    </source>
</evidence>
<evidence type="ECO:0000256" key="5">
    <source>
        <dbReference type="ARBA" id="ARBA00023136"/>
    </source>
</evidence>
<keyword evidence="10" id="KW-1185">Reference proteome</keyword>
<keyword evidence="5 6" id="KW-0472">Membrane</keyword>
<evidence type="ECO:0000256" key="7">
    <source>
        <dbReference type="SAM" id="SignalP"/>
    </source>
</evidence>
<name>A0A1J1I9A9_9DIPT</name>
<keyword evidence="7" id="KW-0732">Signal</keyword>
<dbReference type="InterPro" id="IPR046756">
    <property type="entry name" value="VAS1/VOA1_TM"/>
</dbReference>
<feature type="chain" id="PRO_5012046059" evidence="7">
    <location>
        <begin position="20"/>
        <end position="398"/>
    </location>
</feature>